<dbReference type="RefSeq" id="WP_277868107.1">
    <property type="nucleotide sequence ID" value="NZ_JAKKUT010000008.1"/>
</dbReference>
<protein>
    <submittedName>
        <fullName evidence="1">Inositol monophosphatase family protein</fullName>
    </submittedName>
</protein>
<accession>A0ABT6F2W3</accession>
<dbReference type="EMBL" id="JAKKUT010000008">
    <property type="protein sequence ID" value="MDG2992183.1"/>
    <property type="molecule type" value="Genomic_DNA"/>
</dbReference>
<dbReference type="PANTHER" id="PTHR20854:SF4">
    <property type="entry name" value="INOSITOL-1-MONOPHOSPHATASE-RELATED"/>
    <property type="match status" value="1"/>
</dbReference>
<gene>
    <name evidence="1" type="ORF">L3556_14785</name>
</gene>
<keyword evidence="2" id="KW-1185">Reference proteome</keyword>
<evidence type="ECO:0000313" key="2">
    <source>
        <dbReference type="Proteomes" id="UP001154265"/>
    </source>
</evidence>
<dbReference type="PRINTS" id="PR00377">
    <property type="entry name" value="IMPHPHTASES"/>
</dbReference>
<reference evidence="1" key="1">
    <citation type="journal article" date="2022" name="Genome Biol. Evol.">
        <title>A New Gene Family Diagnostic for Intracellular Biomineralization of Amorphous Ca Carbonates by Cyanobacteria.</title>
        <authorList>
            <person name="Benzerara K."/>
            <person name="Duprat E."/>
            <person name="Bitard-Feildel T."/>
            <person name="Caumes G."/>
            <person name="Cassier-Chauvat C."/>
            <person name="Chauvat F."/>
            <person name="Dezi M."/>
            <person name="Diop S.I."/>
            <person name="Gaschignard G."/>
            <person name="Gorgen S."/>
            <person name="Gugger M."/>
            <person name="Lopez-Garcia P."/>
            <person name="Millet M."/>
            <person name="Skouri-Panet F."/>
            <person name="Moreira D."/>
            <person name="Callebaut I."/>
        </authorList>
    </citation>
    <scope>NUCLEOTIDE SEQUENCE</scope>
    <source>
        <strain evidence="1">G9</strain>
    </source>
</reference>
<dbReference type="Gene3D" id="3.40.190.80">
    <property type="match status" value="1"/>
</dbReference>
<proteinExistence type="predicted"/>
<name>A0ABT6F2W3_9SYNE</name>
<dbReference type="Pfam" id="PF00459">
    <property type="entry name" value="Inositol_P"/>
    <property type="match status" value="1"/>
</dbReference>
<dbReference type="Gene3D" id="3.30.540.10">
    <property type="entry name" value="Fructose-1,6-Bisphosphatase, subunit A, domain 1"/>
    <property type="match status" value="1"/>
</dbReference>
<dbReference type="PANTHER" id="PTHR20854">
    <property type="entry name" value="INOSITOL MONOPHOSPHATASE"/>
    <property type="match status" value="1"/>
</dbReference>
<dbReference type="Proteomes" id="UP001154265">
    <property type="component" value="Unassembled WGS sequence"/>
</dbReference>
<dbReference type="InterPro" id="IPR000760">
    <property type="entry name" value="Inositol_monophosphatase-like"/>
</dbReference>
<evidence type="ECO:0000313" key="1">
    <source>
        <dbReference type="EMBL" id="MDG2992183.1"/>
    </source>
</evidence>
<dbReference type="SUPFAM" id="SSF56655">
    <property type="entry name" value="Carbohydrate phosphatase"/>
    <property type="match status" value="1"/>
</dbReference>
<reference evidence="1" key="2">
    <citation type="submission" date="2022-01" db="EMBL/GenBank/DDBJ databases">
        <authorList>
            <person name="Zivanovic Y."/>
            <person name="Moreira D."/>
            <person name="Lopez-Garcia P."/>
        </authorList>
    </citation>
    <scope>NUCLEOTIDE SEQUENCE</scope>
    <source>
        <strain evidence="1">G9</strain>
    </source>
</reference>
<sequence length="293" mass="32718">MTSPDLDSILSSAQVLQINQLMRQAGQRARELAQQPFDVIEKGRQDFATSIDRLLDRQLSQKFRDWFPSDGIISEENADSTAAFSLSHQRFWLIDPLDGTDDLIHHKEGYSVMVGLLQDHVPIAGWIYNPAKDHLFYGGKDWGLFQVMAATPTVPLVPQRPAPPSADFCPIMIGQKDFDTYGSVFSQLLPEAQFYFLGSFGLKVIEVILGRAGLYIYLNQRVKLWDTTAPLALAKAAGLVCCDLEGHPLEFDQAALLAPSLTHRQPIIVGWPDYIQSLQPRLVEAIAQVKLDI</sequence>
<comment type="caution">
    <text evidence="1">The sequence shown here is derived from an EMBL/GenBank/DDBJ whole genome shotgun (WGS) entry which is preliminary data.</text>
</comment>
<organism evidence="1 2">
    <name type="scientific">Candidatus Synechococcus calcipolaris G9</name>
    <dbReference type="NCBI Taxonomy" id="1497997"/>
    <lineage>
        <taxon>Bacteria</taxon>
        <taxon>Bacillati</taxon>
        <taxon>Cyanobacteriota</taxon>
        <taxon>Cyanophyceae</taxon>
        <taxon>Synechococcales</taxon>
        <taxon>Synechococcaceae</taxon>
        <taxon>Synechococcus</taxon>
    </lineage>
</organism>